<gene>
    <name evidence="3" type="ORF">Pla175_17470</name>
</gene>
<dbReference type="OrthoDB" id="269394at2"/>
<accession>A0A518DA59</accession>
<dbReference type="AlphaFoldDB" id="A0A518DA59"/>
<reference evidence="3 4" key="1">
    <citation type="submission" date="2019-02" db="EMBL/GenBank/DDBJ databases">
        <title>Deep-cultivation of Planctomycetes and their phenomic and genomic characterization uncovers novel biology.</title>
        <authorList>
            <person name="Wiegand S."/>
            <person name="Jogler M."/>
            <person name="Boedeker C."/>
            <person name="Pinto D."/>
            <person name="Vollmers J."/>
            <person name="Rivas-Marin E."/>
            <person name="Kohn T."/>
            <person name="Peeters S.H."/>
            <person name="Heuer A."/>
            <person name="Rast P."/>
            <person name="Oberbeckmann S."/>
            <person name="Bunk B."/>
            <person name="Jeske O."/>
            <person name="Meyerdierks A."/>
            <person name="Storesund J.E."/>
            <person name="Kallscheuer N."/>
            <person name="Luecker S."/>
            <person name="Lage O.M."/>
            <person name="Pohl T."/>
            <person name="Merkel B.J."/>
            <person name="Hornburger P."/>
            <person name="Mueller R.-W."/>
            <person name="Bruemmer F."/>
            <person name="Labrenz M."/>
            <person name="Spormann A.M."/>
            <person name="Op den Camp H."/>
            <person name="Overmann J."/>
            <person name="Amann R."/>
            <person name="Jetten M.S.M."/>
            <person name="Mascher T."/>
            <person name="Medema M.H."/>
            <person name="Devos D.P."/>
            <person name="Kaster A.-K."/>
            <person name="Ovreas L."/>
            <person name="Rohde M."/>
            <person name="Galperin M.Y."/>
            <person name="Jogler C."/>
        </authorList>
    </citation>
    <scope>NUCLEOTIDE SEQUENCE [LARGE SCALE GENOMIC DNA]</scope>
    <source>
        <strain evidence="3 4">Pla175</strain>
    </source>
</reference>
<name>A0A518DA59_9BACT</name>
<dbReference type="RefSeq" id="WP_145283223.1">
    <property type="nucleotide sequence ID" value="NZ_CP036291.1"/>
</dbReference>
<feature type="signal peptide" evidence="2">
    <location>
        <begin position="1"/>
        <end position="23"/>
    </location>
</feature>
<keyword evidence="2" id="KW-0732">Signal</keyword>
<feature type="region of interest" description="Disordered" evidence="1">
    <location>
        <begin position="104"/>
        <end position="182"/>
    </location>
</feature>
<evidence type="ECO:0000256" key="2">
    <source>
        <dbReference type="SAM" id="SignalP"/>
    </source>
</evidence>
<organism evidence="3 4">
    <name type="scientific">Pirellulimonas nuda</name>
    <dbReference type="NCBI Taxonomy" id="2528009"/>
    <lineage>
        <taxon>Bacteria</taxon>
        <taxon>Pseudomonadati</taxon>
        <taxon>Planctomycetota</taxon>
        <taxon>Planctomycetia</taxon>
        <taxon>Pirellulales</taxon>
        <taxon>Lacipirellulaceae</taxon>
        <taxon>Pirellulimonas</taxon>
    </lineage>
</organism>
<evidence type="ECO:0008006" key="5">
    <source>
        <dbReference type="Google" id="ProtNLM"/>
    </source>
</evidence>
<dbReference type="Proteomes" id="UP000317429">
    <property type="component" value="Chromosome"/>
</dbReference>
<evidence type="ECO:0000256" key="1">
    <source>
        <dbReference type="SAM" id="MobiDB-lite"/>
    </source>
</evidence>
<evidence type="ECO:0000313" key="4">
    <source>
        <dbReference type="Proteomes" id="UP000317429"/>
    </source>
</evidence>
<keyword evidence="4" id="KW-1185">Reference proteome</keyword>
<dbReference type="KEGG" id="pnd:Pla175_17470"/>
<evidence type="ECO:0000313" key="3">
    <source>
        <dbReference type="EMBL" id="QDU88372.1"/>
    </source>
</evidence>
<sequence length="182" mass="19976" precursor="true">MHRSRFRLAASLACPLAAALAVAQQPTVTYEKDSAGVTYQVTRRPVAVQPQAQAYQQQVMVPVTEYRLVSRHENWWNPFAEPTWEHQWEPVTRWEARTATIQAPARPASTHPAAVATTGSLPSGGIALPSRAPRPFTPAPQPQQQLAARTSLAPVAGGQQVKAVPPRANTALRADTDDRYRR</sequence>
<feature type="chain" id="PRO_5022154903" description="Secreted protein" evidence="2">
    <location>
        <begin position="24"/>
        <end position="182"/>
    </location>
</feature>
<dbReference type="EMBL" id="CP036291">
    <property type="protein sequence ID" value="QDU88372.1"/>
    <property type="molecule type" value="Genomic_DNA"/>
</dbReference>
<proteinExistence type="predicted"/>
<protein>
    <recommendedName>
        <fullName evidence="5">Secreted protein</fullName>
    </recommendedName>
</protein>